<dbReference type="SMART" id="SM00530">
    <property type="entry name" value="HTH_XRE"/>
    <property type="match status" value="1"/>
</dbReference>
<dbReference type="InterPro" id="IPR001387">
    <property type="entry name" value="Cro/C1-type_HTH"/>
</dbReference>
<dbReference type="PANTHER" id="PTHR46558">
    <property type="entry name" value="TRACRIPTIONAL REGULATORY PROTEIN-RELATED-RELATED"/>
    <property type="match status" value="1"/>
</dbReference>
<feature type="domain" description="HTH cro/C1-type" evidence="2">
    <location>
        <begin position="30"/>
        <end position="84"/>
    </location>
</feature>
<reference evidence="4" key="1">
    <citation type="journal article" date="2019" name="Int. J. Syst. Evol. Microbiol.">
        <title>The Global Catalogue of Microorganisms (GCM) 10K type strain sequencing project: providing services to taxonomists for standard genome sequencing and annotation.</title>
        <authorList>
            <consortium name="The Broad Institute Genomics Platform"/>
            <consortium name="The Broad Institute Genome Sequencing Center for Infectious Disease"/>
            <person name="Wu L."/>
            <person name="Ma J."/>
        </authorList>
    </citation>
    <scope>NUCLEOTIDE SEQUENCE [LARGE SCALE GENOMIC DNA]</scope>
    <source>
        <strain evidence="4">JCM 17085</strain>
    </source>
</reference>
<keyword evidence="4" id="KW-1185">Reference proteome</keyword>
<dbReference type="Pfam" id="PF01381">
    <property type="entry name" value="HTH_3"/>
    <property type="match status" value="1"/>
</dbReference>
<dbReference type="PROSITE" id="PS50943">
    <property type="entry name" value="HTH_CROC1"/>
    <property type="match status" value="1"/>
</dbReference>
<accession>A0ABP7X0Q1</accession>
<name>A0ABP7X0Q1_9SPHI</name>
<dbReference type="SUPFAM" id="SSF47413">
    <property type="entry name" value="lambda repressor-like DNA-binding domains"/>
    <property type="match status" value="1"/>
</dbReference>
<sequence length="102" mass="11462">MKFSLLGVTTPKHNMSAKLNAKIKAIAAVVRKKREEKNYTQEYLAYKLNISQNAYSKIELGYTKITVERLFQIAEVLEISAADLLDADSKEPGQEVLRSSTV</sequence>
<dbReference type="Gene3D" id="1.10.260.40">
    <property type="entry name" value="lambda repressor-like DNA-binding domains"/>
    <property type="match status" value="1"/>
</dbReference>
<organism evidence="3 4">
    <name type="scientific">Mucilaginibacter panaciglaebae</name>
    <dbReference type="NCBI Taxonomy" id="502331"/>
    <lineage>
        <taxon>Bacteria</taxon>
        <taxon>Pseudomonadati</taxon>
        <taxon>Bacteroidota</taxon>
        <taxon>Sphingobacteriia</taxon>
        <taxon>Sphingobacteriales</taxon>
        <taxon>Sphingobacteriaceae</taxon>
        <taxon>Mucilaginibacter</taxon>
    </lineage>
</organism>
<dbReference type="Proteomes" id="UP001500841">
    <property type="component" value="Unassembled WGS sequence"/>
</dbReference>
<dbReference type="CDD" id="cd00093">
    <property type="entry name" value="HTH_XRE"/>
    <property type="match status" value="1"/>
</dbReference>
<gene>
    <name evidence="3" type="ORF">GCM10022392_28130</name>
</gene>
<evidence type="ECO:0000256" key="1">
    <source>
        <dbReference type="ARBA" id="ARBA00023125"/>
    </source>
</evidence>
<dbReference type="InterPro" id="IPR010982">
    <property type="entry name" value="Lambda_DNA-bd_dom_sf"/>
</dbReference>
<dbReference type="EMBL" id="BAABCV010000010">
    <property type="protein sequence ID" value="GAA4101694.1"/>
    <property type="molecule type" value="Genomic_DNA"/>
</dbReference>
<protein>
    <recommendedName>
        <fullName evidence="2">HTH cro/C1-type domain-containing protein</fullName>
    </recommendedName>
</protein>
<dbReference type="PANTHER" id="PTHR46558:SF4">
    <property type="entry name" value="DNA-BIDING PHAGE PROTEIN"/>
    <property type="match status" value="1"/>
</dbReference>
<comment type="caution">
    <text evidence="3">The sequence shown here is derived from an EMBL/GenBank/DDBJ whole genome shotgun (WGS) entry which is preliminary data.</text>
</comment>
<proteinExistence type="predicted"/>
<evidence type="ECO:0000313" key="3">
    <source>
        <dbReference type="EMBL" id="GAA4101694.1"/>
    </source>
</evidence>
<evidence type="ECO:0000259" key="2">
    <source>
        <dbReference type="PROSITE" id="PS50943"/>
    </source>
</evidence>
<evidence type="ECO:0000313" key="4">
    <source>
        <dbReference type="Proteomes" id="UP001500841"/>
    </source>
</evidence>
<keyword evidence="1" id="KW-0238">DNA-binding</keyword>